<keyword evidence="4" id="KW-0175">Coiled coil</keyword>
<dbReference type="AlphaFoldDB" id="A0A0L0CDB2"/>
<dbReference type="Proteomes" id="UP000037069">
    <property type="component" value="Unassembled WGS sequence"/>
</dbReference>
<evidence type="ECO:0000313" key="7">
    <source>
        <dbReference type="Proteomes" id="UP000037069"/>
    </source>
</evidence>
<dbReference type="GO" id="GO:0016567">
    <property type="term" value="P:protein ubiquitination"/>
    <property type="evidence" value="ECO:0007669"/>
    <property type="project" value="TreeGrafter"/>
</dbReference>
<dbReference type="Gene3D" id="3.30.40.10">
    <property type="entry name" value="Zinc/RING finger domain, C3HC4 (zinc finger)"/>
    <property type="match status" value="1"/>
</dbReference>
<keyword evidence="2" id="KW-0862">Zinc</keyword>
<dbReference type="PANTHER" id="PTHR46569:SF1">
    <property type="entry name" value="E3 UBIQUITIN-PROTEIN LIGASE RFWD3-RELATED"/>
    <property type="match status" value="1"/>
</dbReference>
<organism evidence="6 7">
    <name type="scientific">Lucilia cuprina</name>
    <name type="common">Green bottle fly</name>
    <name type="synonym">Australian sheep blowfly</name>
    <dbReference type="NCBI Taxonomy" id="7375"/>
    <lineage>
        <taxon>Eukaryota</taxon>
        <taxon>Metazoa</taxon>
        <taxon>Ecdysozoa</taxon>
        <taxon>Arthropoda</taxon>
        <taxon>Hexapoda</taxon>
        <taxon>Insecta</taxon>
        <taxon>Pterygota</taxon>
        <taxon>Neoptera</taxon>
        <taxon>Endopterygota</taxon>
        <taxon>Diptera</taxon>
        <taxon>Brachycera</taxon>
        <taxon>Muscomorpha</taxon>
        <taxon>Oestroidea</taxon>
        <taxon>Calliphoridae</taxon>
        <taxon>Luciliinae</taxon>
        <taxon>Lucilia</taxon>
    </lineage>
</organism>
<dbReference type="GO" id="GO:0031297">
    <property type="term" value="P:replication fork processing"/>
    <property type="evidence" value="ECO:0007669"/>
    <property type="project" value="TreeGrafter"/>
</dbReference>
<dbReference type="EMBL" id="JRES01000663">
    <property type="protein sequence ID" value="KNC29454.1"/>
    <property type="molecule type" value="Genomic_DNA"/>
</dbReference>
<dbReference type="GO" id="GO:0090734">
    <property type="term" value="C:site of DNA damage"/>
    <property type="evidence" value="ECO:0007669"/>
    <property type="project" value="TreeGrafter"/>
</dbReference>
<dbReference type="InterPro" id="IPR001841">
    <property type="entry name" value="Znf_RING"/>
</dbReference>
<reference evidence="6 7" key="1">
    <citation type="journal article" date="2015" name="Nat. Commun.">
        <title>Lucilia cuprina genome unlocks parasitic fly biology to underpin future interventions.</title>
        <authorList>
            <person name="Anstead C.A."/>
            <person name="Korhonen P.K."/>
            <person name="Young N.D."/>
            <person name="Hall R.S."/>
            <person name="Jex A.R."/>
            <person name="Murali S.C."/>
            <person name="Hughes D.S."/>
            <person name="Lee S.F."/>
            <person name="Perry T."/>
            <person name="Stroehlein A.J."/>
            <person name="Ansell B.R."/>
            <person name="Breugelmans B."/>
            <person name="Hofmann A."/>
            <person name="Qu J."/>
            <person name="Dugan S."/>
            <person name="Lee S.L."/>
            <person name="Chao H."/>
            <person name="Dinh H."/>
            <person name="Han Y."/>
            <person name="Doddapaneni H.V."/>
            <person name="Worley K.C."/>
            <person name="Muzny D.M."/>
            <person name="Ioannidis P."/>
            <person name="Waterhouse R.M."/>
            <person name="Zdobnov E.M."/>
            <person name="James P.J."/>
            <person name="Bagnall N.H."/>
            <person name="Kotze A.C."/>
            <person name="Gibbs R.A."/>
            <person name="Richards S."/>
            <person name="Batterham P."/>
            <person name="Gasser R.B."/>
        </authorList>
    </citation>
    <scope>NUCLEOTIDE SEQUENCE [LARGE SCALE GENOMIC DNA]</scope>
    <source>
        <strain evidence="6 7">LS</strain>
        <tissue evidence="6">Full body</tissue>
    </source>
</reference>
<dbReference type="Gene3D" id="1.10.287.1490">
    <property type="match status" value="1"/>
</dbReference>
<dbReference type="SMART" id="SM00184">
    <property type="entry name" value="RING"/>
    <property type="match status" value="1"/>
</dbReference>
<dbReference type="GO" id="GO:0061630">
    <property type="term" value="F:ubiquitin protein ligase activity"/>
    <property type="evidence" value="ECO:0007669"/>
    <property type="project" value="TreeGrafter"/>
</dbReference>
<dbReference type="OMA" id="ILMFANI"/>
<dbReference type="GO" id="GO:0008270">
    <property type="term" value="F:zinc ion binding"/>
    <property type="evidence" value="ECO:0007669"/>
    <property type="project" value="UniProtKB-KW"/>
</dbReference>
<gene>
    <name evidence="6" type="ORF">FF38_00919</name>
</gene>
<dbReference type="SUPFAM" id="SSF57850">
    <property type="entry name" value="RING/U-box"/>
    <property type="match status" value="1"/>
</dbReference>
<dbReference type="InterPro" id="IPR052639">
    <property type="entry name" value="TRAIP_ubiq-protein_ligase"/>
</dbReference>
<keyword evidence="1 3" id="KW-0863">Zinc-finger</keyword>
<dbReference type="GO" id="GO:0005634">
    <property type="term" value="C:nucleus"/>
    <property type="evidence" value="ECO:0007669"/>
    <property type="project" value="TreeGrafter"/>
</dbReference>
<evidence type="ECO:0000256" key="3">
    <source>
        <dbReference type="PROSITE-ProRule" id="PRU00175"/>
    </source>
</evidence>
<keyword evidence="1 3" id="KW-0479">Metal-binding</keyword>
<comment type="caution">
    <text evidence="6">The sequence shown here is derived from an EMBL/GenBank/DDBJ whole genome shotgun (WGS) entry which is preliminary data.</text>
</comment>
<evidence type="ECO:0000256" key="2">
    <source>
        <dbReference type="ARBA" id="ARBA00022833"/>
    </source>
</evidence>
<sequence>MKVLNFDLLTSCIHLCKCKFTKNKFEFLARIKCFCFVRVFLNEKMSCAICFERFKGADNNLYSTTCGHIYHFVCMQQWKSRSTSCPQCRAYNPKTHKIYLELNDEEPNSSQLEDQLRECRSKVAQLELELKRSNERVSKAGNTIKCQMLEETLESTLEHNSNLEKKLTEAEIKINELQKGIRTLNVNINKISTEKNKLEQNYANLQVEHNRIKIVNESPNSRITSYISNLIRNSSIKISRTLIIPGSNLTNYVLYLGHKMDVHYVRSDIIKTVLLNDENTLLVQFKAPLLRDIFYNNRPKLNYHSETETIQFGDVTNEVLLNSTLFDYALNLKMFNYKSIFRQNKKVMARKDDYEDPIRIYSREHVEELIEEEDESYEFFSGFSLCLSY</sequence>
<feature type="domain" description="RING-type" evidence="5">
    <location>
        <begin position="47"/>
        <end position="89"/>
    </location>
</feature>
<evidence type="ECO:0000256" key="4">
    <source>
        <dbReference type="SAM" id="Coils"/>
    </source>
</evidence>
<name>A0A0L0CDB2_LUCCU</name>
<dbReference type="OrthoDB" id="8062037at2759"/>
<evidence type="ECO:0000313" key="6">
    <source>
        <dbReference type="EMBL" id="KNC29454.1"/>
    </source>
</evidence>
<proteinExistence type="predicted"/>
<dbReference type="PROSITE" id="PS50089">
    <property type="entry name" value="ZF_RING_2"/>
    <property type="match status" value="1"/>
</dbReference>
<dbReference type="Pfam" id="PF13639">
    <property type="entry name" value="zf-RING_2"/>
    <property type="match status" value="1"/>
</dbReference>
<accession>A0A0L0CDB2</accession>
<dbReference type="SUPFAM" id="SSF57997">
    <property type="entry name" value="Tropomyosin"/>
    <property type="match status" value="1"/>
</dbReference>
<dbReference type="InterPro" id="IPR013083">
    <property type="entry name" value="Znf_RING/FYVE/PHD"/>
</dbReference>
<feature type="coiled-coil region" evidence="4">
    <location>
        <begin position="109"/>
        <end position="215"/>
    </location>
</feature>
<evidence type="ECO:0000256" key="1">
    <source>
        <dbReference type="ARBA" id="ARBA00022771"/>
    </source>
</evidence>
<protein>
    <recommendedName>
        <fullName evidence="5">RING-type domain-containing protein</fullName>
    </recommendedName>
</protein>
<dbReference type="PANTHER" id="PTHR46569">
    <property type="entry name" value="E3 UBIQUITIN-PROTEIN LIGASE TRAIP"/>
    <property type="match status" value="1"/>
</dbReference>
<evidence type="ECO:0000259" key="5">
    <source>
        <dbReference type="PROSITE" id="PS50089"/>
    </source>
</evidence>
<keyword evidence="7" id="KW-1185">Reference proteome</keyword>